<evidence type="ECO:0000313" key="1">
    <source>
        <dbReference type="EMBL" id="KAJ7779911.1"/>
    </source>
</evidence>
<protein>
    <submittedName>
        <fullName evidence="1">Uncharacterized protein</fullName>
    </submittedName>
</protein>
<name>A0AAD7NY34_9AGAR</name>
<comment type="caution">
    <text evidence="1">The sequence shown here is derived from an EMBL/GenBank/DDBJ whole genome shotgun (WGS) entry which is preliminary data.</text>
</comment>
<keyword evidence="2" id="KW-1185">Reference proteome</keyword>
<dbReference type="Proteomes" id="UP001215598">
    <property type="component" value="Unassembled WGS sequence"/>
</dbReference>
<dbReference type="AlphaFoldDB" id="A0AAD7NY34"/>
<accession>A0AAD7NY34</accession>
<dbReference type="EMBL" id="JARKIB010000005">
    <property type="protein sequence ID" value="KAJ7779911.1"/>
    <property type="molecule type" value="Genomic_DNA"/>
</dbReference>
<evidence type="ECO:0000313" key="2">
    <source>
        <dbReference type="Proteomes" id="UP001215598"/>
    </source>
</evidence>
<sequence length="161" mass="18307">MRDPHDTIVRNALLFPADGSEPCITPMTFNEAGSEANPCGFYTVNVELRPRYGACNMRAVRHMDPKLPVNASMVRIVGVDPKKPGKRPLWRGDVVVVKTLEWPGPIIAGGGAHMDYLDVPPQILQLFTTRLIPYWYNSDRWLNFLEEEKERNEMLLRSGQE</sequence>
<proteinExistence type="predicted"/>
<reference evidence="1" key="1">
    <citation type="submission" date="2023-03" db="EMBL/GenBank/DDBJ databases">
        <title>Massive genome expansion in bonnet fungi (Mycena s.s.) driven by repeated elements and novel gene families across ecological guilds.</title>
        <authorList>
            <consortium name="Lawrence Berkeley National Laboratory"/>
            <person name="Harder C.B."/>
            <person name="Miyauchi S."/>
            <person name="Viragh M."/>
            <person name="Kuo A."/>
            <person name="Thoen E."/>
            <person name="Andreopoulos B."/>
            <person name="Lu D."/>
            <person name="Skrede I."/>
            <person name="Drula E."/>
            <person name="Henrissat B."/>
            <person name="Morin E."/>
            <person name="Kohler A."/>
            <person name="Barry K."/>
            <person name="LaButti K."/>
            <person name="Morin E."/>
            <person name="Salamov A."/>
            <person name="Lipzen A."/>
            <person name="Mereny Z."/>
            <person name="Hegedus B."/>
            <person name="Baldrian P."/>
            <person name="Stursova M."/>
            <person name="Weitz H."/>
            <person name="Taylor A."/>
            <person name="Grigoriev I.V."/>
            <person name="Nagy L.G."/>
            <person name="Martin F."/>
            <person name="Kauserud H."/>
        </authorList>
    </citation>
    <scope>NUCLEOTIDE SEQUENCE</scope>
    <source>
        <strain evidence="1">CBHHK182m</strain>
    </source>
</reference>
<gene>
    <name evidence="1" type="ORF">B0H16DRAFT_1711142</name>
</gene>
<organism evidence="1 2">
    <name type="scientific">Mycena metata</name>
    <dbReference type="NCBI Taxonomy" id="1033252"/>
    <lineage>
        <taxon>Eukaryota</taxon>
        <taxon>Fungi</taxon>
        <taxon>Dikarya</taxon>
        <taxon>Basidiomycota</taxon>
        <taxon>Agaricomycotina</taxon>
        <taxon>Agaricomycetes</taxon>
        <taxon>Agaricomycetidae</taxon>
        <taxon>Agaricales</taxon>
        <taxon>Marasmiineae</taxon>
        <taxon>Mycenaceae</taxon>
        <taxon>Mycena</taxon>
    </lineage>
</organism>